<comment type="caution">
    <text evidence="3">The sequence shown here is derived from an EMBL/GenBank/DDBJ whole genome shotgun (WGS) entry which is preliminary data.</text>
</comment>
<feature type="compositionally biased region" description="Polar residues" evidence="1">
    <location>
        <begin position="153"/>
        <end position="173"/>
    </location>
</feature>
<dbReference type="SUPFAM" id="SSF55797">
    <property type="entry name" value="PR-1-like"/>
    <property type="match status" value="1"/>
</dbReference>
<proteinExistence type="predicted"/>
<evidence type="ECO:0000259" key="2">
    <source>
        <dbReference type="SMART" id="SM00198"/>
    </source>
</evidence>
<dbReference type="InterPro" id="IPR035940">
    <property type="entry name" value="CAP_sf"/>
</dbReference>
<dbReference type="AlphaFoldDB" id="A0A2G8JV27"/>
<dbReference type="OrthoDB" id="337038at2759"/>
<dbReference type="Proteomes" id="UP000230750">
    <property type="component" value="Unassembled WGS sequence"/>
</dbReference>
<dbReference type="InterPro" id="IPR014044">
    <property type="entry name" value="CAP_dom"/>
</dbReference>
<dbReference type="InterPro" id="IPR001283">
    <property type="entry name" value="CRISP-related"/>
</dbReference>
<dbReference type="CDD" id="cd05382">
    <property type="entry name" value="CAP_GAPR1-like"/>
    <property type="match status" value="1"/>
</dbReference>
<dbReference type="Gene3D" id="3.40.33.10">
    <property type="entry name" value="CAP"/>
    <property type="match status" value="1"/>
</dbReference>
<evidence type="ECO:0000256" key="1">
    <source>
        <dbReference type="SAM" id="MobiDB-lite"/>
    </source>
</evidence>
<protein>
    <submittedName>
        <fullName evidence="3">Putative golgi-associated plant pathogenesis-related protein 1</fullName>
    </submittedName>
</protein>
<dbReference type="InterPro" id="IPR034113">
    <property type="entry name" value="SCP_GAPR1-like"/>
</dbReference>
<evidence type="ECO:0000313" key="3">
    <source>
        <dbReference type="EMBL" id="PIK39570.1"/>
    </source>
</evidence>
<accession>A0A2G8JV27</accession>
<dbReference type="PANTHER" id="PTHR10334">
    <property type="entry name" value="CYSTEINE-RICH SECRETORY PROTEIN-RELATED"/>
    <property type="match status" value="1"/>
</dbReference>
<sequence>MKRPSITTEGHEFQDKCLEAHNKLRGEHHAKKLQWNTELAESAKDWAKRVADKGYIQHSDSTRFGENIMMTEEDEDFSGEEAVQKWAREEALYDYTNPKWQKGTSHFTQIIWQSTTEVGIAKVHLESSNKYVIVVHYKPSGNSNKPGDYGKNVHSSSEINGNDTGTGFSNLDG</sequence>
<dbReference type="STRING" id="307972.A0A2G8JV27"/>
<dbReference type="SMART" id="SM00198">
    <property type="entry name" value="SCP"/>
    <property type="match status" value="1"/>
</dbReference>
<feature type="domain" description="SCP" evidence="2">
    <location>
        <begin position="12"/>
        <end position="145"/>
    </location>
</feature>
<evidence type="ECO:0000313" key="4">
    <source>
        <dbReference type="Proteomes" id="UP000230750"/>
    </source>
</evidence>
<name>A0A2G8JV27_STIJA</name>
<organism evidence="3 4">
    <name type="scientific">Stichopus japonicus</name>
    <name type="common">Sea cucumber</name>
    <dbReference type="NCBI Taxonomy" id="307972"/>
    <lineage>
        <taxon>Eukaryota</taxon>
        <taxon>Metazoa</taxon>
        <taxon>Echinodermata</taxon>
        <taxon>Eleutherozoa</taxon>
        <taxon>Echinozoa</taxon>
        <taxon>Holothuroidea</taxon>
        <taxon>Aspidochirotacea</taxon>
        <taxon>Aspidochirotida</taxon>
        <taxon>Stichopodidae</taxon>
        <taxon>Apostichopus</taxon>
    </lineage>
</organism>
<feature type="region of interest" description="Disordered" evidence="1">
    <location>
        <begin position="139"/>
        <end position="173"/>
    </location>
</feature>
<dbReference type="Pfam" id="PF00188">
    <property type="entry name" value="CAP"/>
    <property type="match status" value="1"/>
</dbReference>
<dbReference type="FunFam" id="3.40.33.10:FF:000010">
    <property type="entry name" value="Predicted protein"/>
    <property type="match status" value="1"/>
</dbReference>
<gene>
    <name evidence="3" type="ORF">BSL78_23577</name>
</gene>
<keyword evidence="4" id="KW-1185">Reference proteome</keyword>
<dbReference type="EMBL" id="MRZV01001225">
    <property type="protein sequence ID" value="PIK39570.1"/>
    <property type="molecule type" value="Genomic_DNA"/>
</dbReference>
<reference evidence="3 4" key="1">
    <citation type="journal article" date="2017" name="PLoS Biol.">
        <title>The sea cucumber genome provides insights into morphological evolution and visceral regeneration.</title>
        <authorList>
            <person name="Zhang X."/>
            <person name="Sun L."/>
            <person name="Yuan J."/>
            <person name="Sun Y."/>
            <person name="Gao Y."/>
            <person name="Zhang L."/>
            <person name="Li S."/>
            <person name="Dai H."/>
            <person name="Hamel J.F."/>
            <person name="Liu C."/>
            <person name="Yu Y."/>
            <person name="Liu S."/>
            <person name="Lin W."/>
            <person name="Guo K."/>
            <person name="Jin S."/>
            <person name="Xu P."/>
            <person name="Storey K.B."/>
            <person name="Huan P."/>
            <person name="Zhang T."/>
            <person name="Zhou Y."/>
            <person name="Zhang J."/>
            <person name="Lin C."/>
            <person name="Li X."/>
            <person name="Xing L."/>
            <person name="Huo D."/>
            <person name="Sun M."/>
            <person name="Wang L."/>
            <person name="Mercier A."/>
            <person name="Li F."/>
            <person name="Yang H."/>
            <person name="Xiang J."/>
        </authorList>
    </citation>
    <scope>NUCLEOTIDE SEQUENCE [LARGE SCALE GENOMIC DNA]</scope>
    <source>
        <strain evidence="3">Shaxun</strain>
        <tissue evidence="3">Muscle</tissue>
    </source>
</reference>
<dbReference type="PRINTS" id="PR00837">
    <property type="entry name" value="V5TPXLIKE"/>
</dbReference>